<gene>
    <name evidence="3" type="ORF">LJ739_06670</name>
</gene>
<dbReference type="RefSeq" id="WP_229158325.1">
    <property type="nucleotide sequence ID" value="NZ_JAJEWP010000001.1"/>
</dbReference>
<feature type="domain" description="Winged helix-turn-helix" evidence="2">
    <location>
        <begin position="23"/>
        <end position="89"/>
    </location>
</feature>
<sequence>MENSTPVQKNAALLDSKDTSAETQRQQILSHLRKKQSINTLEFRQLGFMSPAPRIFELKQLGYTIRSVMEDVITPDGRMHRRVARYYLSHNQRSGYGQEEAA</sequence>
<dbReference type="InterPro" id="IPR055245">
    <property type="entry name" value="HTH_proteobacteria"/>
</dbReference>
<dbReference type="Pfam" id="PF14090">
    <property type="entry name" value="HTH_39"/>
    <property type="match status" value="1"/>
</dbReference>
<evidence type="ECO:0000313" key="4">
    <source>
        <dbReference type="Proteomes" id="UP001520878"/>
    </source>
</evidence>
<accession>A0ABS8G5Z9</accession>
<dbReference type="Proteomes" id="UP001520878">
    <property type="component" value="Unassembled WGS sequence"/>
</dbReference>
<evidence type="ECO:0000259" key="2">
    <source>
        <dbReference type="Pfam" id="PF14090"/>
    </source>
</evidence>
<dbReference type="EMBL" id="JAJEWP010000001">
    <property type="protein sequence ID" value="MCC2615919.1"/>
    <property type="molecule type" value="Genomic_DNA"/>
</dbReference>
<organism evidence="3 4">
    <name type="scientific">Fluctibacter halophilus</name>
    <dbReference type="NCBI Taxonomy" id="226011"/>
    <lineage>
        <taxon>Bacteria</taxon>
        <taxon>Pseudomonadati</taxon>
        <taxon>Pseudomonadota</taxon>
        <taxon>Gammaproteobacteria</taxon>
        <taxon>Alteromonadales</taxon>
        <taxon>Alteromonadaceae</taxon>
        <taxon>Fluctibacter</taxon>
    </lineage>
</organism>
<feature type="region of interest" description="Disordered" evidence="1">
    <location>
        <begin position="1"/>
        <end position="22"/>
    </location>
</feature>
<proteinExistence type="predicted"/>
<comment type="caution">
    <text evidence="3">The sequence shown here is derived from an EMBL/GenBank/DDBJ whole genome shotgun (WGS) entry which is preliminary data.</text>
</comment>
<keyword evidence="4" id="KW-1185">Reference proteome</keyword>
<name>A0ABS8G5Z9_9ALTE</name>
<reference evidence="3 4" key="1">
    <citation type="submission" date="2021-10" db="EMBL/GenBank/DDBJ databases">
        <title>Draft genome of Aestuariibacter halophilus JC2043.</title>
        <authorList>
            <person name="Emsley S.A."/>
            <person name="Pfannmuller K.M."/>
            <person name="Ushijima B."/>
            <person name="Saw J.H."/>
            <person name="Videau P."/>
        </authorList>
    </citation>
    <scope>NUCLEOTIDE SEQUENCE [LARGE SCALE GENOMIC DNA]</scope>
    <source>
        <strain evidence="3 4">JC2043</strain>
    </source>
</reference>
<evidence type="ECO:0000256" key="1">
    <source>
        <dbReference type="SAM" id="MobiDB-lite"/>
    </source>
</evidence>
<protein>
    <submittedName>
        <fullName evidence="3">Helix-turn-helix domain-containing protein</fullName>
    </submittedName>
</protein>
<evidence type="ECO:0000313" key="3">
    <source>
        <dbReference type="EMBL" id="MCC2615919.1"/>
    </source>
</evidence>